<gene>
    <name evidence="1" type="ORF">RZ57_06375</name>
</gene>
<dbReference type="AlphaFoldDB" id="A0AAC9END9"/>
<evidence type="ECO:0000313" key="2">
    <source>
        <dbReference type="Proteomes" id="UP000060132"/>
    </source>
</evidence>
<proteinExistence type="predicted"/>
<reference evidence="1 2" key="1">
    <citation type="journal article" date="2015" name="PLoS Negl. Trop. Dis.">
        <title>Haemophilus ducreyi Cutaneous Ulcer Strains Are Nearly Identical to Class I Genital Ulcer Strains.</title>
        <authorList>
            <person name="Gangaiah D."/>
            <person name="Webb K.M."/>
            <person name="Humphreys T.L."/>
            <person name="Fortney K.R."/>
            <person name="Toh E."/>
            <person name="Tai A."/>
            <person name="Katz S.S."/>
            <person name="Pillay A."/>
            <person name="Chen C.Y."/>
            <person name="Roberts S.A."/>
            <person name="Munson R.S.Jr."/>
            <person name="Spinola S.M."/>
        </authorList>
    </citation>
    <scope>NUCLEOTIDE SEQUENCE [LARGE SCALE GENOMIC DNA]</scope>
    <source>
        <strain evidence="2">CLU2</strain>
    </source>
</reference>
<evidence type="ECO:0000313" key="1">
    <source>
        <dbReference type="EMBL" id="AKO32744.1"/>
    </source>
</evidence>
<name>A0AAC9END9_HAEDC</name>
<dbReference type="EMBL" id="CP011219">
    <property type="protein sequence ID" value="AKO32744.1"/>
    <property type="molecule type" value="Genomic_DNA"/>
</dbReference>
<sequence length="64" mass="7430">MFDFVQTFVIPIIYQIEKGFNRLPKPKISKIIAEKCGKVLKNKRAILARILQNLCNIQALIKMK</sequence>
<dbReference type="Proteomes" id="UP000060132">
    <property type="component" value="Chromosome"/>
</dbReference>
<protein>
    <submittedName>
        <fullName evidence="1">Uncharacterized protein</fullName>
    </submittedName>
</protein>
<organism evidence="1 2">
    <name type="scientific">Haemophilus ducreyi</name>
    <dbReference type="NCBI Taxonomy" id="730"/>
    <lineage>
        <taxon>Bacteria</taxon>
        <taxon>Pseudomonadati</taxon>
        <taxon>Pseudomonadota</taxon>
        <taxon>Gammaproteobacteria</taxon>
        <taxon>Pasteurellales</taxon>
        <taxon>Pasteurellaceae</taxon>
        <taxon>Haemophilus</taxon>
    </lineage>
</organism>
<accession>A0AAC9END9</accession>